<dbReference type="Proteomes" id="UP001201812">
    <property type="component" value="Unassembled WGS sequence"/>
</dbReference>
<dbReference type="EMBL" id="JAKKPZ010000066">
    <property type="protein sequence ID" value="KAI1704566.1"/>
    <property type="molecule type" value="Genomic_DNA"/>
</dbReference>
<evidence type="ECO:0000313" key="1">
    <source>
        <dbReference type="EMBL" id="KAI1704566.1"/>
    </source>
</evidence>
<proteinExistence type="predicted"/>
<dbReference type="SUPFAM" id="SSF52047">
    <property type="entry name" value="RNI-like"/>
    <property type="match status" value="1"/>
</dbReference>
<gene>
    <name evidence="1" type="ORF">DdX_14201</name>
</gene>
<dbReference type="InterPro" id="IPR032675">
    <property type="entry name" value="LRR_dom_sf"/>
</dbReference>
<organism evidence="1 2">
    <name type="scientific">Ditylenchus destructor</name>
    <dbReference type="NCBI Taxonomy" id="166010"/>
    <lineage>
        <taxon>Eukaryota</taxon>
        <taxon>Metazoa</taxon>
        <taxon>Ecdysozoa</taxon>
        <taxon>Nematoda</taxon>
        <taxon>Chromadorea</taxon>
        <taxon>Rhabditida</taxon>
        <taxon>Tylenchina</taxon>
        <taxon>Tylenchomorpha</taxon>
        <taxon>Sphaerularioidea</taxon>
        <taxon>Anguinidae</taxon>
        <taxon>Anguininae</taxon>
        <taxon>Ditylenchus</taxon>
    </lineage>
</organism>
<keyword evidence="2" id="KW-1185">Reference proteome</keyword>
<protein>
    <submittedName>
        <fullName evidence="1">Uncharacterized protein</fullName>
    </submittedName>
</protein>
<name>A0AAD4MRL0_9BILA</name>
<reference evidence="1" key="1">
    <citation type="submission" date="2022-01" db="EMBL/GenBank/DDBJ databases">
        <title>Genome Sequence Resource for Two Populations of Ditylenchus destructor, the Migratory Endoparasitic Phytonematode.</title>
        <authorList>
            <person name="Zhang H."/>
            <person name="Lin R."/>
            <person name="Xie B."/>
        </authorList>
    </citation>
    <scope>NUCLEOTIDE SEQUENCE</scope>
    <source>
        <strain evidence="1">BazhouSP</strain>
    </source>
</reference>
<dbReference type="AlphaFoldDB" id="A0AAD4MRL0"/>
<comment type="caution">
    <text evidence="1">The sequence shown here is derived from an EMBL/GenBank/DDBJ whole genome shotgun (WGS) entry which is preliminary data.</text>
</comment>
<accession>A0AAD4MRL0</accession>
<sequence length="302" mass="35599">MPHTLRSLELLNHGLDGSELRHLAENCKNLEFLRVSLKGTVDLAHLRKICFKLKVFELDLFYTNFVGLEKQSIFAPELEHFLYRHYLSSPMTDDVQEFLSTFLTHGIFEHSEKLQTIMLDFCGFSHRNLTPAQRQIDFFITLVNYRNLQALSLEDVIIFDDTVRNICVNNADLQLLQLTNTTVTMEGFISSLKQNARPKQLGYRTHRLDYDAYDLHQKLCQYLDEQYDVNERPTGPDDPRILHFGVMYYDATAKHYDAFTNMHPFIMLHWWIRLLPKCAEGLYPYDVNLWKYSSNNIYQKNL</sequence>
<dbReference type="Gene3D" id="3.80.10.10">
    <property type="entry name" value="Ribonuclease Inhibitor"/>
    <property type="match status" value="1"/>
</dbReference>
<evidence type="ECO:0000313" key="2">
    <source>
        <dbReference type="Proteomes" id="UP001201812"/>
    </source>
</evidence>